<dbReference type="EMBL" id="GAIX01014065">
    <property type="protein sequence ID" value="JAA78495.1"/>
    <property type="molecule type" value="Transcribed_RNA"/>
</dbReference>
<sequence length="271" mass="30496">MTDSDWLTETVTEVNYEGVMNKMEKHETTETSLTKIDEIMGRGVSKDDFEPDYLSNMGSKTSKISDQDEHLYGMSQDYDNEDPRVKRVNLDEDKSEMNPRENIGKSRKKDTSMATSLASNATLETTTIGQYIYQVSAQKTNETTMGNSEISLRTAVPAPVWEENDLKKDLSVLPQQNVDTQQIDNINQTHMGRPVTTTAANFDQDNTTGMSDFIAQNTTQVNNLNVTIYEISSHSGNQSFVLAKPTNLPTTEFVDHETEMNPFLPEVENNK</sequence>
<evidence type="ECO:0000313" key="2">
    <source>
        <dbReference type="EMBL" id="JAA78495.1"/>
    </source>
</evidence>
<feature type="region of interest" description="Disordered" evidence="1">
    <location>
        <begin position="91"/>
        <end position="114"/>
    </location>
</feature>
<feature type="non-terminal residue" evidence="2">
    <location>
        <position position="271"/>
    </location>
</feature>
<organism evidence="2">
    <name type="scientific">Pararge aegeria</name>
    <name type="common">speckled wood butterfly</name>
    <dbReference type="NCBI Taxonomy" id="116150"/>
    <lineage>
        <taxon>Eukaryota</taxon>
        <taxon>Metazoa</taxon>
        <taxon>Ecdysozoa</taxon>
        <taxon>Arthropoda</taxon>
        <taxon>Hexapoda</taxon>
        <taxon>Insecta</taxon>
        <taxon>Pterygota</taxon>
        <taxon>Neoptera</taxon>
        <taxon>Endopterygota</taxon>
        <taxon>Lepidoptera</taxon>
        <taxon>Glossata</taxon>
        <taxon>Ditrysia</taxon>
        <taxon>Papilionoidea</taxon>
        <taxon>Nymphalidae</taxon>
        <taxon>Satyrinae</taxon>
        <taxon>Satyrini</taxon>
        <taxon>Parargina</taxon>
        <taxon>Pararge</taxon>
    </lineage>
</organism>
<dbReference type="AlphaFoldDB" id="S4NXS9"/>
<evidence type="ECO:0000256" key="1">
    <source>
        <dbReference type="SAM" id="MobiDB-lite"/>
    </source>
</evidence>
<proteinExistence type="predicted"/>
<feature type="compositionally biased region" description="Basic and acidic residues" evidence="1">
    <location>
        <begin position="91"/>
        <end position="104"/>
    </location>
</feature>
<reference evidence="2" key="1">
    <citation type="journal article" date="2013" name="BMC Genomics">
        <title>Unscrambling butterfly oogenesis.</title>
        <authorList>
            <person name="Carter J.M."/>
            <person name="Baker S.C."/>
            <person name="Pink R."/>
            <person name="Carter D.R."/>
            <person name="Collins A."/>
            <person name="Tomlin J."/>
            <person name="Gibbs M."/>
            <person name="Breuker C.J."/>
        </authorList>
    </citation>
    <scope>NUCLEOTIDE SEQUENCE</scope>
    <source>
        <tissue evidence="2">Ovary</tissue>
    </source>
</reference>
<accession>S4NXS9</accession>
<protein>
    <submittedName>
        <fullName evidence="2">Uncharacterized protein</fullName>
    </submittedName>
</protein>
<name>S4NXS9_9NEOP</name>
<reference evidence="2" key="2">
    <citation type="submission" date="2013-05" db="EMBL/GenBank/DDBJ databases">
        <authorList>
            <person name="Carter J.-M."/>
            <person name="Baker S.C."/>
            <person name="Pink R."/>
            <person name="Carter D.R.F."/>
            <person name="Collins A."/>
            <person name="Tomlin J."/>
            <person name="Gibbs M."/>
            <person name="Breuker C.J."/>
        </authorList>
    </citation>
    <scope>NUCLEOTIDE SEQUENCE</scope>
    <source>
        <tissue evidence="2">Ovary</tissue>
    </source>
</reference>